<feature type="coiled-coil region" evidence="1">
    <location>
        <begin position="11"/>
        <end position="170"/>
    </location>
</feature>
<sequence>MNEELSKLVALQELDTELAGFDREAERIRQELVDREKAVKDRAILAEQCREKAAELEQSRHTIKAAGEEAADRIKERQIKMMQVQTSREHQALLKEIEDAKKQIRDTEEQMLHVMEQAEAELNRATELENLYKGETKLLTEAAKKTEEAIRKIEARRAEVLNSRSQLAKEIPDTQIKRYEKLLSKRKGLAVVKILGGVCQGCFMTVPPQQFNQVRKGNDISACPACQRILYYKPDPNHPEVMQPILRPQLEDLYESDGEDDEDELIE</sequence>
<keyword evidence="5" id="KW-1185">Reference proteome</keyword>
<feature type="domain" description="CT398-like coiled coil hairpin" evidence="3">
    <location>
        <begin position="11"/>
        <end position="185"/>
    </location>
</feature>
<gene>
    <name evidence="4" type="ORF">CDV28_11519</name>
</gene>
<accession>A0A521G1J3</accession>
<evidence type="ECO:0000259" key="2">
    <source>
        <dbReference type="Pfam" id="PF02591"/>
    </source>
</evidence>
<protein>
    <submittedName>
        <fullName evidence="4">Uncharacterized protein</fullName>
    </submittedName>
</protein>
<dbReference type="Gene3D" id="1.10.287.1490">
    <property type="match status" value="1"/>
</dbReference>
<dbReference type="InterPro" id="IPR056003">
    <property type="entry name" value="CT398_CC_hairpin"/>
</dbReference>
<dbReference type="Proteomes" id="UP000316238">
    <property type="component" value="Unassembled WGS sequence"/>
</dbReference>
<proteinExistence type="predicted"/>
<feature type="domain" description="C4-type zinc ribbon" evidence="2">
    <location>
        <begin position="198"/>
        <end position="230"/>
    </location>
</feature>
<dbReference type="EMBL" id="NQJD01000015">
    <property type="protein sequence ID" value="TAA74885.1"/>
    <property type="molecule type" value="Genomic_DNA"/>
</dbReference>
<reference evidence="4" key="1">
    <citation type="submission" date="2017-07" db="EMBL/GenBank/DDBJ databases">
        <title>The cable genome - Insights into the physiology and evolution of filamentous bacteria capable of sulfide oxidation via long distance electron transfer.</title>
        <authorList>
            <person name="Thorup C."/>
            <person name="Bjerg J.T."/>
            <person name="Schreiber L."/>
            <person name="Nielsen L.P."/>
            <person name="Kjeldsen K.U."/>
            <person name="Boesen T."/>
            <person name="Boggild A."/>
            <person name="Meysman F."/>
            <person name="Geelhoed J."/>
            <person name="Schramm A."/>
        </authorList>
    </citation>
    <scope>NUCLEOTIDE SEQUENCE [LARGE SCALE GENOMIC DNA]</scope>
    <source>
        <strain evidence="4">GS</strain>
    </source>
</reference>
<evidence type="ECO:0000313" key="4">
    <source>
        <dbReference type="EMBL" id="TAA74885.1"/>
    </source>
</evidence>
<dbReference type="PANTHER" id="PTHR39082:SF1">
    <property type="entry name" value="SCAVENGER RECEPTOR CLASS A MEMBER 3"/>
    <property type="match status" value="1"/>
</dbReference>
<evidence type="ECO:0000313" key="5">
    <source>
        <dbReference type="Proteomes" id="UP000316238"/>
    </source>
</evidence>
<keyword evidence="1" id="KW-0175">Coiled coil</keyword>
<dbReference type="AlphaFoldDB" id="A0A521G1J3"/>
<name>A0A521G1J3_9BACT</name>
<comment type="caution">
    <text evidence="4">The sequence shown here is derived from an EMBL/GenBank/DDBJ whole genome shotgun (WGS) entry which is preliminary data.</text>
</comment>
<dbReference type="PANTHER" id="PTHR39082">
    <property type="entry name" value="PHOSPHOLIPASE C-BETA-2-RELATED"/>
    <property type="match status" value="1"/>
</dbReference>
<organism evidence="4 5">
    <name type="scientific">Candidatus Electronema aureum</name>
    <dbReference type="NCBI Taxonomy" id="2005002"/>
    <lineage>
        <taxon>Bacteria</taxon>
        <taxon>Pseudomonadati</taxon>
        <taxon>Thermodesulfobacteriota</taxon>
        <taxon>Desulfobulbia</taxon>
        <taxon>Desulfobulbales</taxon>
        <taxon>Desulfobulbaceae</taxon>
        <taxon>Candidatus Electronema</taxon>
    </lineage>
</organism>
<dbReference type="Pfam" id="PF02591">
    <property type="entry name" value="Zn_ribbon_9"/>
    <property type="match status" value="1"/>
</dbReference>
<dbReference type="InterPro" id="IPR052376">
    <property type="entry name" value="Oxidative_Scav/Glycosyltrans"/>
</dbReference>
<dbReference type="Pfam" id="PF24481">
    <property type="entry name" value="CT398_CC"/>
    <property type="match status" value="1"/>
</dbReference>
<dbReference type="InterPro" id="IPR003743">
    <property type="entry name" value="Zf-RING_7"/>
</dbReference>
<evidence type="ECO:0000259" key="3">
    <source>
        <dbReference type="Pfam" id="PF24481"/>
    </source>
</evidence>
<evidence type="ECO:0000256" key="1">
    <source>
        <dbReference type="SAM" id="Coils"/>
    </source>
</evidence>